<evidence type="ECO:0000313" key="3">
    <source>
        <dbReference type="Proteomes" id="UP000319576"/>
    </source>
</evidence>
<dbReference type="AlphaFoldDB" id="A0A517Y2Q6"/>
<organism evidence="2 3">
    <name type="scientific">Urbifossiella limnaea</name>
    <dbReference type="NCBI Taxonomy" id="2528023"/>
    <lineage>
        <taxon>Bacteria</taxon>
        <taxon>Pseudomonadati</taxon>
        <taxon>Planctomycetota</taxon>
        <taxon>Planctomycetia</taxon>
        <taxon>Gemmatales</taxon>
        <taxon>Gemmataceae</taxon>
        <taxon>Urbifossiella</taxon>
    </lineage>
</organism>
<reference evidence="2 3" key="1">
    <citation type="submission" date="2019-02" db="EMBL/GenBank/DDBJ databases">
        <title>Deep-cultivation of Planctomycetes and their phenomic and genomic characterization uncovers novel biology.</title>
        <authorList>
            <person name="Wiegand S."/>
            <person name="Jogler M."/>
            <person name="Boedeker C."/>
            <person name="Pinto D."/>
            <person name="Vollmers J."/>
            <person name="Rivas-Marin E."/>
            <person name="Kohn T."/>
            <person name="Peeters S.H."/>
            <person name="Heuer A."/>
            <person name="Rast P."/>
            <person name="Oberbeckmann S."/>
            <person name="Bunk B."/>
            <person name="Jeske O."/>
            <person name="Meyerdierks A."/>
            <person name="Storesund J.E."/>
            <person name="Kallscheuer N."/>
            <person name="Luecker S."/>
            <person name="Lage O.M."/>
            <person name="Pohl T."/>
            <person name="Merkel B.J."/>
            <person name="Hornburger P."/>
            <person name="Mueller R.-W."/>
            <person name="Bruemmer F."/>
            <person name="Labrenz M."/>
            <person name="Spormann A.M."/>
            <person name="Op den Camp H."/>
            <person name="Overmann J."/>
            <person name="Amann R."/>
            <person name="Jetten M.S.M."/>
            <person name="Mascher T."/>
            <person name="Medema M.H."/>
            <person name="Devos D.P."/>
            <person name="Kaster A.-K."/>
            <person name="Ovreas L."/>
            <person name="Rohde M."/>
            <person name="Galperin M.Y."/>
            <person name="Jogler C."/>
        </authorList>
    </citation>
    <scope>NUCLEOTIDE SEQUENCE [LARGE SCALE GENOMIC DNA]</scope>
    <source>
        <strain evidence="2 3">ETA_A1</strain>
    </source>
</reference>
<dbReference type="Pfam" id="PF12867">
    <property type="entry name" value="DinB_2"/>
    <property type="match status" value="1"/>
</dbReference>
<dbReference type="EC" id="3.-.-.-" evidence="2"/>
<dbReference type="Gene3D" id="1.20.120.450">
    <property type="entry name" value="dinb family like domain"/>
    <property type="match status" value="1"/>
</dbReference>
<gene>
    <name evidence="2" type="primary">yfiT_2</name>
    <name evidence="2" type="ORF">ETAA1_60620</name>
</gene>
<dbReference type="KEGG" id="uli:ETAA1_60620"/>
<protein>
    <submittedName>
        <fullName evidence="2">Metal-dependent hydrolase YfiT</fullName>
        <ecNumber evidence="2">3.-.-.-</ecNumber>
    </submittedName>
</protein>
<dbReference type="GO" id="GO:0016787">
    <property type="term" value="F:hydrolase activity"/>
    <property type="evidence" value="ECO:0007669"/>
    <property type="project" value="UniProtKB-KW"/>
</dbReference>
<accession>A0A517Y2Q6</accession>
<keyword evidence="2" id="KW-0378">Hydrolase</keyword>
<keyword evidence="3" id="KW-1185">Reference proteome</keyword>
<sequence>MHPPQWPAGPFVAEGPLAAARRAELVAEIVAAPAAFRTATAGLSAEQLDTKYRNWTVRQIVHHVADSHVNCYVRFKLALTEDVPTIKPYDETRWAALPDSRGDVAAPLALLEAVHARWALLLDTMTDADFARTFFHPESNSTVRLDEALAQYAWHGRHHAAQVRWVRERNGW</sequence>
<evidence type="ECO:0000313" key="2">
    <source>
        <dbReference type="EMBL" id="QDU24051.1"/>
    </source>
</evidence>
<evidence type="ECO:0000259" key="1">
    <source>
        <dbReference type="Pfam" id="PF12867"/>
    </source>
</evidence>
<dbReference type="OrthoDB" id="9793216at2"/>
<dbReference type="InterPro" id="IPR024775">
    <property type="entry name" value="DinB-like"/>
</dbReference>
<name>A0A517Y2Q6_9BACT</name>
<proteinExistence type="predicted"/>
<dbReference type="SUPFAM" id="SSF109854">
    <property type="entry name" value="DinB/YfiT-like putative metalloenzymes"/>
    <property type="match status" value="1"/>
</dbReference>
<feature type="domain" description="DinB-like" evidence="1">
    <location>
        <begin position="30"/>
        <end position="163"/>
    </location>
</feature>
<dbReference type="InterPro" id="IPR034660">
    <property type="entry name" value="DinB/YfiT-like"/>
</dbReference>
<dbReference type="NCBIfam" id="NF009807">
    <property type="entry name" value="PRK13291.1"/>
    <property type="match status" value="1"/>
</dbReference>
<dbReference type="RefSeq" id="WP_145244246.1">
    <property type="nucleotide sequence ID" value="NZ_CP036273.1"/>
</dbReference>
<dbReference type="Proteomes" id="UP000319576">
    <property type="component" value="Chromosome"/>
</dbReference>
<dbReference type="EMBL" id="CP036273">
    <property type="protein sequence ID" value="QDU24051.1"/>
    <property type="molecule type" value="Genomic_DNA"/>
</dbReference>